<evidence type="ECO:0008006" key="9">
    <source>
        <dbReference type="Google" id="ProtNLM"/>
    </source>
</evidence>
<evidence type="ECO:0000259" key="5">
    <source>
        <dbReference type="PROSITE" id="PS50055"/>
    </source>
</evidence>
<feature type="transmembrane region" description="Helical" evidence="4">
    <location>
        <begin position="332"/>
        <end position="354"/>
    </location>
</feature>
<dbReference type="InParanoid" id="A0A1Z5SXQ3"/>
<accession>A0A1Z5SXQ3</accession>
<dbReference type="InterPro" id="IPR000242">
    <property type="entry name" value="PTP_cat"/>
</dbReference>
<comment type="similarity">
    <text evidence="1">Belongs to the protein-tyrosine phosphatase family. Non-receptor class subfamily.</text>
</comment>
<evidence type="ECO:0000313" key="7">
    <source>
        <dbReference type="EMBL" id="OTA25698.1"/>
    </source>
</evidence>
<dbReference type="PROSITE" id="PS50056">
    <property type="entry name" value="TYR_PHOSPHATASE_2"/>
    <property type="match status" value="1"/>
</dbReference>
<reference evidence="7 8" key="1">
    <citation type="submission" date="2017-01" db="EMBL/GenBank/DDBJ databases">
        <title>The recent genome duplication of the halophilic yeast Hortaea werneckii: insights from long-read sequencing.</title>
        <authorList>
            <person name="Sinha S."/>
            <person name="Flibotte S."/>
            <person name="Neira M."/>
            <person name="Lenassi M."/>
            <person name="Gostincar C."/>
            <person name="Stajich J.E."/>
            <person name="Nislow C.E."/>
        </authorList>
    </citation>
    <scope>NUCLEOTIDE SEQUENCE [LARGE SCALE GENOMIC DNA]</scope>
    <source>
        <strain evidence="7 8">EXF-2000</strain>
    </source>
</reference>
<dbReference type="GO" id="GO:0004725">
    <property type="term" value="F:protein tyrosine phosphatase activity"/>
    <property type="evidence" value="ECO:0007669"/>
    <property type="project" value="InterPro"/>
</dbReference>
<evidence type="ECO:0000256" key="2">
    <source>
        <dbReference type="ARBA" id="ARBA00022448"/>
    </source>
</evidence>
<dbReference type="OrthoDB" id="10253954at2759"/>
<protein>
    <recommendedName>
        <fullName evidence="9">Major facilitator superfamily (MFS) profile domain-containing protein</fullName>
    </recommendedName>
</protein>
<comment type="caution">
    <text evidence="7">The sequence shown here is derived from an EMBL/GenBank/DDBJ whole genome shotgun (WGS) entry which is preliminary data.</text>
</comment>
<dbReference type="Gene3D" id="1.20.1250.20">
    <property type="entry name" value="MFS general substrate transporter like domains"/>
    <property type="match status" value="1"/>
</dbReference>
<proteinExistence type="inferred from homology"/>
<feature type="domain" description="Tyrosine-protein phosphatase" evidence="5">
    <location>
        <begin position="470"/>
        <end position="753"/>
    </location>
</feature>
<feature type="compositionally biased region" description="Basic and acidic residues" evidence="3">
    <location>
        <begin position="1"/>
        <end position="27"/>
    </location>
</feature>
<dbReference type="AlphaFoldDB" id="A0A1Z5SXQ3"/>
<dbReference type="InterPro" id="IPR016130">
    <property type="entry name" value="Tyr_Pase_AS"/>
</dbReference>
<dbReference type="VEuPathDB" id="FungiDB:BTJ68_11113"/>
<feature type="transmembrane region" description="Helical" evidence="4">
    <location>
        <begin position="183"/>
        <end position="205"/>
    </location>
</feature>
<dbReference type="SMART" id="SM00194">
    <property type="entry name" value="PTPc"/>
    <property type="match status" value="1"/>
</dbReference>
<dbReference type="SUPFAM" id="SSF103473">
    <property type="entry name" value="MFS general substrate transporter"/>
    <property type="match status" value="1"/>
</dbReference>
<feature type="transmembrane region" description="Helical" evidence="4">
    <location>
        <begin position="95"/>
        <end position="115"/>
    </location>
</feature>
<dbReference type="CDD" id="cd18533">
    <property type="entry name" value="PTP_fungal"/>
    <property type="match status" value="1"/>
</dbReference>
<feature type="transmembrane region" description="Helical" evidence="4">
    <location>
        <begin position="54"/>
        <end position="75"/>
    </location>
</feature>
<dbReference type="GO" id="GO:0022857">
    <property type="term" value="F:transmembrane transporter activity"/>
    <property type="evidence" value="ECO:0007669"/>
    <property type="project" value="InterPro"/>
</dbReference>
<feature type="region of interest" description="Disordered" evidence="3">
    <location>
        <begin position="436"/>
        <end position="461"/>
    </location>
</feature>
<gene>
    <name evidence="7" type="ORF">BTJ68_11113</name>
</gene>
<sequence>MREKGAEEKGAEEKGAEEKGAEEKDAEQNVPSDGEEQQGPHDLVYDKADKEPELHWRTFIAIAAMFLLNLTQVFALQGPPVVLSAMGKDLSGESIQTWVPNALSLVQAILCPVIANASDVFQARKAILVGTCLLSFIGAAIAPNATHIGSVVAAQVLIGFGFASVPLAYCVPSEILPRRWRPFVQSGVNLAGALGACAAPLIIGSLTERNPHTGWRFFYWIQMALWGATAVGILAGYQPPRRHNGLDHVNFWQKLRHLDLPGFLLLTSGLTLFLVSLNLGGDAYAWSSARVLTTLLIGLAVLVTFGVYEIKGTSTGILHHELFRGGQQRGRTFGLCVLLIFIEGVLLFSFIVYYPALTTALFEQNFFLLAARIQPFWLACGFATLPYGWRFIAMAASAGESAYQPELPTFLRQSKAERHNKYIDLEWAQRNRLLAGSQTPPSADASTTPTTASPSASQWHRITNDPAVAERNRYMNVEPYAANRVKLNVAEGVCDYINASPITLGKRRYIATQGPKNTSVSHFYRMLQEQTGEKAVVVMLTQTHEAGREKCFQYYPLVAEESPMVLQPDTVEGEGAGGEKQPAAGEVELLDVQQDQKTRSEIRRLRLRLHDGDDAGRSREKEIHHLLFSGWPDFLIPEGDDREAMIELIRLSARLNSPTQQTNGDTSSASHDLATLDQSNPRIIHCSAGVGRSGTFIALDYLLSLLHSGALDHLPTADSDPVAETVDLMRQQRMMMVQGEPQFNFIYDVLREQFLARLASGGGDGGGKRGDAVGGADG</sequence>
<dbReference type="SUPFAM" id="SSF52799">
    <property type="entry name" value="(Phosphotyrosine protein) phosphatases II"/>
    <property type="match status" value="1"/>
</dbReference>
<feature type="region of interest" description="Disordered" evidence="3">
    <location>
        <begin position="1"/>
        <end position="41"/>
    </location>
</feature>
<dbReference type="PROSITE" id="PS50055">
    <property type="entry name" value="TYR_PHOSPHATASE_PTP"/>
    <property type="match status" value="1"/>
</dbReference>
<dbReference type="STRING" id="1157616.A0A1Z5SXQ3"/>
<name>A0A1Z5SXQ3_HORWE</name>
<feature type="transmembrane region" description="Helical" evidence="4">
    <location>
        <begin position="258"/>
        <end position="279"/>
    </location>
</feature>
<dbReference type="EMBL" id="MUNK01000198">
    <property type="protein sequence ID" value="OTA25698.1"/>
    <property type="molecule type" value="Genomic_DNA"/>
</dbReference>
<dbReference type="PROSITE" id="PS00383">
    <property type="entry name" value="TYR_PHOSPHATASE_1"/>
    <property type="match status" value="1"/>
</dbReference>
<evidence type="ECO:0000259" key="6">
    <source>
        <dbReference type="PROSITE" id="PS50056"/>
    </source>
</evidence>
<keyword evidence="2" id="KW-0813">Transport</keyword>
<dbReference type="Proteomes" id="UP000194280">
    <property type="component" value="Unassembled WGS sequence"/>
</dbReference>
<keyword evidence="4" id="KW-0472">Membrane</keyword>
<dbReference type="Pfam" id="PF00102">
    <property type="entry name" value="Y_phosphatase"/>
    <property type="match status" value="1"/>
</dbReference>
<evidence type="ECO:0000313" key="8">
    <source>
        <dbReference type="Proteomes" id="UP000194280"/>
    </source>
</evidence>
<feature type="transmembrane region" description="Helical" evidence="4">
    <location>
        <begin position="152"/>
        <end position="171"/>
    </location>
</feature>
<feature type="domain" description="Tyrosine specific protein phosphatases" evidence="6">
    <location>
        <begin position="683"/>
        <end position="744"/>
    </location>
</feature>
<keyword evidence="8" id="KW-1185">Reference proteome</keyword>
<feature type="transmembrane region" description="Helical" evidence="4">
    <location>
        <begin position="291"/>
        <end position="311"/>
    </location>
</feature>
<keyword evidence="4" id="KW-1133">Transmembrane helix</keyword>
<dbReference type="InterPro" id="IPR000387">
    <property type="entry name" value="Tyr_Pase_dom"/>
</dbReference>
<keyword evidence="4" id="KW-0812">Transmembrane</keyword>
<organism evidence="7 8">
    <name type="scientific">Hortaea werneckii EXF-2000</name>
    <dbReference type="NCBI Taxonomy" id="1157616"/>
    <lineage>
        <taxon>Eukaryota</taxon>
        <taxon>Fungi</taxon>
        <taxon>Dikarya</taxon>
        <taxon>Ascomycota</taxon>
        <taxon>Pezizomycotina</taxon>
        <taxon>Dothideomycetes</taxon>
        <taxon>Dothideomycetidae</taxon>
        <taxon>Mycosphaerellales</taxon>
        <taxon>Teratosphaeriaceae</taxon>
        <taxon>Hortaea</taxon>
    </lineage>
</organism>
<feature type="transmembrane region" description="Helical" evidence="4">
    <location>
        <begin position="217"/>
        <end position="237"/>
    </location>
</feature>
<dbReference type="Gene3D" id="3.90.190.10">
    <property type="entry name" value="Protein tyrosine phosphatase superfamily"/>
    <property type="match status" value="1"/>
</dbReference>
<feature type="compositionally biased region" description="Low complexity" evidence="3">
    <location>
        <begin position="439"/>
        <end position="457"/>
    </location>
</feature>
<dbReference type="PANTHER" id="PTHR19134">
    <property type="entry name" value="RECEPTOR-TYPE TYROSINE-PROTEIN PHOSPHATASE"/>
    <property type="match status" value="1"/>
</dbReference>
<dbReference type="InterPro" id="IPR050348">
    <property type="entry name" value="Protein-Tyr_Phosphatase"/>
</dbReference>
<dbReference type="PANTHER" id="PTHR19134:SF449">
    <property type="entry name" value="TYROSINE-PROTEIN PHOSPHATASE 1"/>
    <property type="match status" value="1"/>
</dbReference>
<dbReference type="Pfam" id="PF06609">
    <property type="entry name" value="TRI12"/>
    <property type="match status" value="1"/>
</dbReference>
<evidence type="ECO:0000256" key="4">
    <source>
        <dbReference type="SAM" id="Phobius"/>
    </source>
</evidence>
<dbReference type="InterPro" id="IPR010573">
    <property type="entry name" value="MFS_Str1/Tri12-like"/>
</dbReference>
<feature type="transmembrane region" description="Helical" evidence="4">
    <location>
        <begin position="127"/>
        <end position="146"/>
    </location>
</feature>
<dbReference type="PRINTS" id="PR00700">
    <property type="entry name" value="PRTYPHPHTASE"/>
</dbReference>
<dbReference type="InterPro" id="IPR036259">
    <property type="entry name" value="MFS_trans_sf"/>
</dbReference>
<dbReference type="InterPro" id="IPR003595">
    <property type="entry name" value="Tyr_Pase_cat"/>
</dbReference>
<dbReference type="InterPro" id="IPR029021">
    <property type="entry name" value="Prot-tyrosine_phosphatase-like"/>
</dbReference>
<evidence type="ECO:0000256" key="1">
    <source>
        <dbReference type="ARBA" id="ARBA00009649"/>
    </source>
</evidence>
<evidence type="ECO:0000256" key="3">
    <source>
        <dbReference type="SAM" id="MobiDB-lite"/>
    </source>
</evidence>
<dbReference type="SMART" id="SM00404">
    <property type="entry name" value="PTPc_motif"/>
    <property type="match status" value="1"/>
</dbReference>